<dbReference type="EMBL" id="AP028907">
    <property type="protein sequence ID" value="BES82573.1"/>
    <property type="molecule type" value="Genomic_DNA"/>
</dbReference>
<dbReference type="Proteomes" id="UP001341135">
    <property type="component" value="Chromosome"/>
</dbReference>
<evidence type="ECO:0000313" key="3">
    <source>
        <dbReference type="Proteomes" id="UP001341135"/>
    </source>
</evidence>
<organism evidence="2 3">
    <name type="scientific">Pyrodictium abyssi</name>
    <dbReference type="NCBI Taxonomy" id="54256"/>
    <lineage>
        <taxon>Archaea</taxon>
        <taxon>Thermoproteota</taxon>
        <taxon>Thermoprotei</taxon>
        <taxon>Desulfurococcales</taxon>
        <taxon>Pyrodictiaceae</taxon>
        <taxon>Pyrodictium</taxon>
    </lineage>
</organism>
<feature type="region of interest" description="Disordered" evidence="1">
    <location>
        <begin position="318"/>
        <end position="339"/>
    </location>
</feature>
<reference evidence="2 3" key="1">
    <citation type="submission" date="2023-09" db="EMBL/GenBank/DDBJ databases">
        <title>Pyrofollis japonicus gen. nov. sp. nov., a novel member of the family Pyrodictiaceae isolated from the Iheya North hydrothermal field.</title>
        <authorList>
            <person name="Miyazaki U."/>
            <person name="Sanari M."/>
            <person name="Tame A."/>
            <person name="Kitajima M."/>
            <person name="Okamoto A."/>
            <person name="Sawayama S."/>
            <person name="Miyazaki J."/>
            <person name="Takai K."/>
            <person name="Nakagawa S."/>
        </authorList>
    </citation>
    <scope>NUCLEOTIDE SEQUENCE [LARGE SCALE GENOMIC DNA]</scope>
    <source>
        <strain evidence="2 3">AV2</strain>
    </source>
</reference>
<evidence type="ECO:0008006" key="4">
    <source>
        <dbReference type="Google" id="ProtNLM"/>
    </source>
</evidence>
<feature type="compositionally biased region" description="Basic and acidic residues" evidence="1">
    <location>
        <begin position="322"/>
        <end position="332"/>
    </location>
</feature>
<evidence type="ECO:0000313" key="2">
    <source>
        <dbReference type="EMBL" id="BES82573.1"/>
    </source>
</evidence>
<dbReference type="RefSeq" id="WP_338250019.1">
    <property type="nucleotide sequence ID" value="NZ_AP028907.1"/>
</dbReference>
<name>A0ABM8IZT6_9CREN</name>
<sequence length="339" mass="40052">MWHSIGEFVEHVLERGARKVTCWKKGSEGCRVAKVSVEPSLVGERVYVWTESEVEELQRRIKSLDSMRRFFISLMNTEKGRKMFTIVSETWNPVTGCDHNCIYCWARQLALTKLRRAPRYREGFRPRLNPEEFRKRFKGGVVFVSDMGDLWGEWVPDDWIRRVLNHIKRFPNTWFLFLTKNPQRYHDFLDEIPPNAILGATIETNRDSYFQEGHKPRMSSAPLPSRRYRAMKELDWPLKFISIEPILDFDLDVFTRWIEEINPFMVYIGYDNYSHRLPEPPLAKTRELIKRLEDFTLVIRKTIRPAWNETLNKYTSGVKETGQARESKKTAEAEQAAAV</sequence>
<accession>A0ABM8IZT6</accession>
<evidence type="ECO:0000256" key="1">
    <source>
        <dbReference type="SAM" id="MobiDB-lite"/>
    </source>
</evidence>
<dbReference type="Pfam" id="PF07505">
    <property type="entry name" value="DUF5131"/>
    <property type="match status" value="1"/>
</dbReference>
<dbReference type="InterPro" id="IPR011101">
    <property type="entry name" value="DUF5131"/>
</dbReference>
<proteinExistence type="predicted"/>
<dbReference type="GeneID" id="89290145"/>
<gene>
    <name evidence="2" type="ORF">PABY_21400</name>
</gene>
<keyword evidence="3" id="KW-1185">Reference proteome</keyword>
<protein>
    <recommendedName>
        <fullName evidence="4">DUF5131 family protein</fullName>
    </recommendedName>
</protein>